<dbReference type="SUPFAM" id="SSF56219">
    <property type="entry name" value="DNase I-like"/>
    <property type="match status" value="1"/>
</dbReference>
<comment type="caution">
    <text evidence="1">The sequence shown here is derived from an EMBL/GenBank/DDBJ whole genome shotgun (WGS) entry which is preliminary data.</text>
</comment>
<dbReference type="Gene3D" id="3.60.10.10">
    <property type="entry name" value="Endonuclease/exonuclease/phosphatase"/>
    <property type="match status" value="1"/>
</dbReference>
<name>A0ABD2P0Q8_9CUCU</name>
<protein>
    <submittedName>
        <fullName evidence="1">Uncharacterized protein</fullName>
    </submittedName>
</protein>
<dbReference type="AlphaFoldDB" id="A0ABD2P0Q8"/>
<organism evidence="1 2">
    <name type="scientific">Cryptolaemus montrouzieri</name>
    <dbReference type="NCBI Taxonomy" id="559131"/>
    <lineage>
        <taxon>Eukaryota</taxon>
        <taxon>Metazoa</taxon>
        <taxon>Ecdysozoa</taxon>
        <taxon>Arthropoda</taxon>
        <taxon>Hexapoda</taxon>
        <taxon>Insecta</taxon>
        <taxon>Pterygota</taxon>
        <taxon>Neoptera</taxon>
        <taxon>Endopterygota</taxon>
        <taxon>Coleoptera</taxon>
        <taxon>Polyphaga</taxon>
        <taxon>Cucujiformia</taxon>
        <taxon>Coccinelloidea</taxon>
        <taxon>Coccinellidae</taxon>
        <taxon>Scymninae</taxon>
        <taxon>Scymnini</taxon>
        <taxon>Cryptolaemus</taxon>
    </lineage>
</organism>
<keyword evidence="2" id="KW-1185">Reference proteome</keyword>
<reference evidence="1 2" key="1">
    <citation type="journal article" date="2021" name="BMC Biol.">
        <title>Horizontally acquired antibacterial genes associated with adaptive radiation of ladybird beetles.</title>
        <authorList>
            <person name="Li H.S."/>
            <person name="Tang X.F."/>
            <person name="Huang Y.H."/>
            <person name="Xu Z.Y."/>
            <person name="Chen M.L."/>
            <person name="Du X.Y."/>
            <person name="Qiu B.Y."/>
            <person name="Chen P.T."/>
            <person name="Zhang W."/>
            <person name="Slipinski A."/>
            <person name="Escalona H.E."/>
            <person name="Waterhouse R.M."/>
            <person name="Zwick A."/>
            <person name="Pang H."/>
        </authorList>
    </citation>
    <scope>NUCLEOTIDE SEQUENCE [LARGE SCALE GENOMIC DNA]</scope>
    <source>
        <strain evidence="1">SYSU2018</strain>
    </source>
</reference>
<gene>
    <name evidence="1" type="ORF">HHI36_018708</name>
</gene>
<sequence length="140" mass="15629">MGLLEKRPQGEIVEQWLAQVRMEMKNSGTPTLIRYNSESAIDLTLCSSRMAGRVEGWRPVPEIHGGDGSDPPPTAEIEPFTLEELYSSARSMQNKKAPGPDGMAPESVKLVIDTLPMETLEMFNELLKTQVSRQVKKKLM</sequence>
<evidence type="ECO:0000313" key="1">
    <source>
        <dbReference type="EMBL" id="KAL3284551.1"/>
    </source>
</evidence>
<dbReference type="Proteomes" id="UP001516400">
    <property type="component" value="Unassembled WGS sequence"/>
</dbReference>
<accession>A0ABD2P0Q8</accession>
<proteinExistence type="predicted"/>
<dbReference type="InterPro" id="IPR036691">
    <property type="entry name" value="Endo/exonu/phosph_ase_sf"/>
</dbReference>
<evidence type="ECO:0000313" key="2">
    <source>
        <dbReference type="Proteomes" id="UP001516400"/>
    </source>
</evidence>
<dbReference type="EMBL" id="JABFTP020000165">
    <property type="protein sequence ID" value="KAL3284551.1"/>
    <property type="molecule type" value="Genomic_DNA"/>
</dbReference>